<dbReference type="AlphaFoldDB" id="A0AA38UJ12"/>
<dbReference type="Proteomes" id="UP001163846">
    <property type="component" value="Unassembled WGS sequence"/>
</dbReference>
<feature type="compositionally biased region" description="Low complexity" evidence="1">
    <location>
        <begin position="277"/>
        <end position="304"/>
    </location>
</feature>
<evidence type="ECO:0000256" key="1">
    <source>
        <dbReference type="SAM" id="MobiDB-lite"/>
    </source>
</evidence>
<feature type="compositionally biased region" description="Polar residues" evidence="1">
    <location>
        <begin position="322"/>
        <end position="331"/>
    </location>
</feature>
<feature type="compositionally biased region" description="Polar residues" evidence="1">
    <location>
        <begin position="419"/>
        <end position="430"/>
    </location>
</feature>
<dbReference type="EMBL" id="MU805986">
    <property type="protein sequence ID" value="KAJ3843090.1"/>
    <property type="molecule type" value="Genomic_DNA"/>
</dbReference>
<name>A0AA38UJ12_9AGAR</name>
<evidence type="ECO:0000313" key="3">
    <source>
        <dbReference type="EMBL" id="KAJ3843090.1"/>
    </source>
</evidence>
<accession>A0AA38UJ12</accession>
<keyword evidence="2" id="KW-1133">Transmembrane helix</keyword>
<sequence length="510" mass="55512">MSIVSAKRVRDRLSRKLELSNLHDRLAMITSIIPHDHSYTQDDITLYLSMGQENIETWAAEDLPRLGVQSVLVHEACKIVYQRNHAASTSYSTPRDHDPATTNVQPNTDSPPQDPESPLSCPPVERSKWSSDTDDYAMSSDDHDDDSSSSIPSKRVRDSQEVAAGKKRRVEVDRESPMPRGYSSSRSGSPFLRNKTKPRTKRISGSEGSVAALSAFEPALSSTATAFKIQSNEELLMNISTASGQELDLTFANDSALSLDTQQLALPDSSMQSLGAPSESPVQQSSSVSASSPPDIVSPIASPDSETHALSINPLPVAGSTVEESNQLQATSRSLPQQSTSSISMSDSRNRTIKPKHPTSKVSRASYTIENSPVKRNSAFGSVANAIEHFNAVGIARVAPQVQAARPRRPQADPAVQPNKTMHPQRQPAQRSDRSHPRISINSSAKPLVNVNQEYDSQLDHIPVVGVIILLMFLDESYPSLPLYAVMLIAGCAYICLGEMVQGIRRERGL</sequence>
<organism evidence="3 4">
    <name type="scientific">Lentinula raphanica</name>
    <dbReference type="NCBI Taxonomy" id="153919"/>
    <lineage>
        <taxon>Eukaryota</taxon>
        <taxon>Fungi</taxon>
        <taxon>Dikarya</taxon>
        <taxon>Basidiomycota</taxon>
        <taxon>Agaricomycotina</taxon>
        <taxon>Agaricomycetes</taxon>
        <taxon>Agaricomycetidae</taxon>
        <taxon>Agaricales</taxon>
        <taxon>Marasmiineae</taxon>
        <taxon>Omphalotaceae</taxon>
        <taxon>Lentinula</taxon>
    </lineage>
</organism>
<feature type="region of interest" description="Disordered" evidence="1">
    <location>
        <begin position="270"/>
        <end position="368"/>
    </location>
</feature>
<feature type="region of interest" description="Disordered" evidence="1">
    <location>
        <begin position="88"/>
        <end position="208"/>
    </location>
</feature>
<evidence type="ECO:0000256" key="2">
    <source>
        <dbReference type="SAM" id="Phobius"/>
    </source>
</evidence>
<evidence type="ECO:0000313" key="4">
    <source>
        <dbReference type="Proteomes" id="UP001163846"/>
    </source>
</evidence>
<keyword evidence="2" id="KW-0472">Membrane</keyword>
<keyword evidence="2" id="KW-0812">Transmembrane</keyword>
<reference evidence="3" key="1">
    <citation type="submission" date="2022-08" db="EMBL/GenBank/DDBJ databases">
        <authorList>
            <consortium name="DOE Joint Genome Institute"/>
            <person name="Min B."/>
            <person name="Riley R."/>
            <person name="Sierra-Patev S."/>
            <person name="Naranjo-Ortiz M."/>
            <person name="Looney B."/>
            <person name="Konkel Z."/>
            <person name="Slot J.C."/>
            <person name="Sakamoto Y."/>
            <person name="Steenwyk J.L."/>
            <person name="Rokas A."/>
            <person name="Carro J."/>
            <person name="Camarero S."/>
            <person name="Ferreira P."/>
            <person name="Molpeceres G."/>
            <person name="Ruiz-Duenas F.J."/>
            <person name="Serrano A."/>
            <person name="Henrissat B."/>
            <person name="Drula E."/>
            <person name="Hughes K.W."/>
            <person name="Mata J.L."/>
            <person name="Ishikawa N.K."/>
            <person name="Vargas-Isla R."/>
            <person name="Ushijima S."/>
            <person name="Smith C.A."/>
            <person name="Ahrendt S."/>
            <person name="Andreopoulos W."/>
            <person name="He G."/>
            <person name="Labutti K."/>
            <person name="Lipzen A."/>
            <person name="Ng V."/>
            <person name="Sandor L."/>
            <person name="Barry K."/>
            <person name="Martinez A.T."/>
            <person name="Xiao Y."/>
            <person name="Gibbons J.G."/>
            <person name="Terashima K."/>
            <person name="Hibbett D.S."/>
            <person name="Grigoriev I.V."/>
        </authorList>
    </citation>
    <scope>NUCLEOTIDE SEQUENCE</scope>
    <source>
        <strain evidence="3">TFB9207</strain>
    </source>
</reference>
<feature type="compositionally biased region" description="Low complexity" evidence="1">
    <location>
        <begin position="332"/>
        <end position="347"/>
    </location>
</feature>
<feature type="compositionally biased region" description="Polar residues" evidence="1">
    <location>
        <begin position="100"/>
        <end position="111"/>
    </location>
</feature>
<gene>
    <name evidence="3" type="ORF">F5878DRAFT_721737</name>
</gene>
<protein>
    <submittedName>
        <fullName evidence="3">Uncharacterized protein</fullName>
    </submittedName>
</protein>
<comment type="caution">
    <text evidence="3">The sequence shown here is derived from an EMBL/GenBank/DDBJ whole genome shotgun (WGS) entry which is preliminary data.</text>
</comment>
<feature type="region of interest" description="Disordered" evidence="1">
    <location>
        <begin position="401"/>
        <end position="443"/>
    </location>
</feature>
<keyword evidence="4" id="KW-1185">Reference proteome</keyword>
<proteinExistence type="predicted"/>
<feature type="transmembrane region" description="Helical" evidence="2">
    <location>
        <begin position="481"/>
        <end position="501"/>
    </location>
</feature>
<feature type="compositionally biased region" description="Low complexity" evidence="1">
    <location>
        <begin position="178"/>
        <end position="190"/>
    </location>
</feature>